<comment type="caution">
    <text evidence="1">The sequence shown here is derived from an EMBL/GenBank/DDBJ whole genome shotgun (WGS) entry which is preliminary data.</text>
</comment>
<reference evidence="1" key="1">
    <citation type="submission" date="2022-10" db="EMBL/GenBank/DDBJ databases">
        <title>Tapping the CABI collections for fungal endophytes: first genome assemblies for Collariella, Neodidymelliopsis, Ascochyta clinopodiicola, Didymella pomorum, Didymosphaeria variabile, Neocosmospora piperis and Neocucurbitaria cava.</title>
        <authorList>
            <person name="Hill R."/>
        </authorList>
    </citation>
    <scope>NUCLEOTIDE SEQUENCE</scope>
    <source>
        <strain evidence="1">IMI 356815</strain>
    </source>
</reference>
<dbReference type="OrthoDB" id="2426273at2759"/>
<dbReference type="Proteomes" id="UP001140513">
    <property type="component" value="Unassembled WGS sequence"/>
</dbReference>
<accession>A0A9W8XA09</accession>
<name>A0A9W8XA09_9PLEO</name>
<organism evidence="1 2">
    <name type="scientific">Didymosphaeria variabile</name>
    <dbReference type="NCBI Taxonomy" id="1932322"/>
    <lineage>
        <taxon>Eukaryota</taxon>
        <taxon>Fungi</taxon>
        <taxon>Dikarya</taxon>
        <taxon>Ascomycota</taxon>
        <taxon>Pezizomycotina</taxon>
        <taxon>Dothideomycetes</taxon>
        <taxon>Pleosporomycetidae</taxon>
        <taxon>Pleosporales</taxon>
        <taxon>Massarineae</taxon>
        <taxon>Didymosphaeriaceae</taxon>
        <taxon>Didymosphaeria</taxon>
    </lineage>
</organism>
<sequence>MFNTALRLYYSEEHERMMLSLEDAWIPTCIEGDDLSHGHVMTSGSPRSKRSEGSIVSLIRNLLRPSTTLSELESGPIIEENDACEWFRFKIDDDIKHQRLIVAEKEVGEDIESQYGAFDSCSVTKIEVGNGGPPESLIIECFLPHRRLEKDRVTNTAMHQGDDSADQVLRKERMFKEASHRYRQATRILYVLDESLGSNSSSGYKGRGARFIILESNDDEMRVTFDCPLTFWKPSQRDLMSQLSVDRVMSCSIQIQGHEIRREHYSTIAIRHGKSLSKAVGTE</sequence>
<keyword evidence="2" id="KW-1185">Reference proteome</keyword>
<dbReference type="GeneID" id="80914989"/>
<dbReference type="EMBL" id="JAPEUX010000009">
    <property type="protein sequence ID" value="KAJ4345329.1"/>
    <property type="molecule type" value="Genomic_DNA"/>
</dbReference>
<evidence type="ECO:0000313" key="2">
    <source>
        <dbReference type="Proteomes" id="UP001140513"/>
    </source>
</evidence>
<gene>
    <name evidence="1" type="ORF">N0V89_011459</name>
</gene>
<dbReference type="RefSeq" id="XP_056065493.1">
    <property type="nucleotide sequence ID" value="XM_056220190.1"/>
</dbReference>
<dbReference type="AlphaFoldDB" id="A0A9W8XA09"/>
<protein>
    <submittedName>
        <fullName evidence="1">Uncharacterized protein</fullName>
    </submittedName>
</protein>
<evidence type="ECO:0000313" key="1">
    <source>
        <dbReference type="EMBL" id="KAJ4345329.1"/>
    </source>
</evidence>
<proteinExistence type="predicted"/>